<dbReference type="EMBL" id="LAZR01038988">
    <property type="protein sequence ID" value="KKL18134.1"/>
    <property type="molecule type" value="Genomic_DNA"/>
</dbReference>
<comment type="caution">
    <text evidence="1">The sequence shown here is derived from an EMBL/GenBank/DDBJ whole genome shotgun (WGS) entry which is preliminary data.</text>
</comment>
<protein>
    <submittedName>
        <fullName evidence="1">Uncharacterized protein</fullName>
    </submittedName>
</protein>
<reference evidence="1" key="1">
    <citation type="journal article" date="2015" name="Nature">
        <title>Complex archaea that bridge the gap between prokaryotes and eukaryotes.</title>
        <authorList>
            <person name="Spang A."/>
            <person name="Saw J.H."/>
            <person name="Jorgensen S.L."/>
            <person name="Zaremba-Niedzwiedzka K."/>
            <person name="Martijn J."/>
            <person name="Lind A.E."/>
            <person name="van Eijk R."/>
            <person name="Schleper C."/>
            <person name="Guy L."/>
            <person name="Ettema T.J."/>
        </authorList>
    </citation>
    <scope>NUCLEOTIDE SEQUENCE</scope>
</reference>
<dbReference type="AlphaFoldDB" id="A0A0F9B874"/>
<proteinExistence type="predicted"/>
<organism evidence="1">
    <name type="scientific">marine sediment metagenome</name>
    <dbReference type="NCBI Taxonomy" id="412755"/>
    <lineage>
        <taxon>unclassified sequences</taxon>
        <taxon>metagenomes</taxon>
        <taxon>ecological metagenomes</taxon>
    </lineage>
</organism>
<name>A0A0F9B874_9ZZZZ</name>
<gene>
    <name evidence="1" type="ORF">LCGC14_2478580</name>
</gene>
<sequence length="75" mass="8327">MGYFPFSGSASTTRSLVGIDADQAAPFTDSELLSLDNLRKILDAVEVLFRRLARQGIENNLNPCESVQDFIFVFV</sequence>
<feature type="non-terminal residue" evidence="1">
    <location>
        <position position="75"/>
    </location>
</feature>
<evidence type="ECO:0000313" key="1">
    <source>
        <dbReference type="EMBL" id="KKL18134.1"/>
    </source>
</evidence>
<accession>A0A0F9B874</accession>